<dbReference type="PANTHER" id="PTHR47219:SF16">
    <property type="entry name" value="GTPASE ACTIVATING PROTEIN"/>
    <property type="match status" value="1"/>
</dbReference>
<keyword evidence="3" id="KW-0175">Coiled coil</keyword>
<dbReference type="EMBL" id="JAODUO010001091">
    <property type="protein sequence ID" value="KAK2171208.1"/>
    <property type="molecule type" value="Genomic_DNA"/>
</dbReference>
<dbReference type="Gene3D" id="1.10.472.80">
    <property type="entry name" value="Ypt/Rab-GAP domain of gyp1p, domain 3"/>
    <property type="match status" value="1"/>
</dbReference>
<dbReference type="Pfam" id="PF11830">
    <property type="entry name" value="DUF3350"/>
    <property type="match status" value="1"/>
</dbReference>
<dbReference type="Gene3D" id="1.10.8.270">
    <property type="entry name" value="putative rabgap domain of human tbc1 domain family member 14 like domains"/>
    <property type="match status" value="1"/>
</dbReference>
<proteinExistence type="predicted"/>
<dbReference type="AlphaFoldDB" id="A0AAD9KIK4"/>
<dbReference type="FunFam" id="1.10.10.2750:FF:000002">
    <property type="entry name" value="TBC1 domain family member 4"/>
    <property type="match status" value="1"/>
</dbReference>
<accession>A0AAD9KIK4</accession>
<feature type="domain" description="Rab-GAP TBC" evidence="5">
    <location>
        <begin position="265"/>
        <end position="572"/>
    </location>
</feature>
<dbReference type="PROSITE" id="PS50086">
    <property type="entry name" value="TBC_RABGAP"/>
    <property type="match status" value="1"/>
</dbReference>
<keyword evidence="1" id="KW-0343">GTPase activation</keyword>
<dbReference type="InterPro" id="IPR021785">
    <property type="entry name" value="DUF3350"/>
</dbReference>
<protein>
    <recommendedName>
        <fullName evidence="5">Rab-GAP TBC domain-containing protein</fullName>
    </recommendedName>
</protein>
<keyword evidence="7" id="KW-1185">Reference proteome</keyword>
<comment type="caution">
    <text evidence="6">The sequence shown here is derived from an EMBL/GenBank/DDBJ whole genome shotgun (WGS) entry which is preliminary data.</text>
</comment>
<dbReference type="FunFam" id="1.10.472.80:FF:000043">
    <property type="entry name" value="Pollux, isoform A"/>
    <property type="match status" value="1"/>
</dbReference>
<dbReference type="InterPro" id="IPR000195">
    <property type="entry name" value="Rab-GAP-TBC_dom"/>
</dbReference>
<dbReference type="InterPro" id="IPR035969">
    <property type="entry name" value="Rab-GAP_TBC_sf"/>
</dbReference>
<name>A0AAD9KIK4_RIDPI</name>
<organism evidence="6 7">
    <name type="scientific">Ridgeia piscesae</name>
    <name type="common">Tubeworm</name>
    <dbReference type="NCBI Taxonomy" id="27915"/>
    <lineage>
        <taxon>Eukaryota</taxon>
        <taxon>Metazoa</taxon>
        <taxon>Spiralia</taxon>
        <taxon>Lophotrochozoa</taxon>
        <taxon>Annelida</taxon>
        <taxon>Polychaeta</taxon>
        <taxon>Sedentaria</taxon>
        <taxon>Canalipalpata</taxon>
        <taxon>Sabellida</taxon>
        <taxon>Siboglinidae</taxon>
        <taxon>Ridgeia</taxon>
    </lineage>
</organism>
<dbReference type="Pfam" id="PF00566">
    <property type="entry name" value="RabGAP-TBC"/>
    <property type="match status" value="1"/>
</dbReference>
<dbReference type="GO" id="GO:0005096">
    <property type="term" value="F:GTPase activator activity"/>
    <property type="evidence" value="ECO:0007669"/>
    <property type="project" value="UniProtKB-KW"/>
</dbReference>
<dbReference type="SUPFAM" id="SSF47923">
    <property type="entry name" value="Ypt/Rab-GAP domain of gyp1p"/>
    <property type="match status" value="2"/>
</dbReference>
<dbReference type="Gene3D" id="1.10.10.2750">
    <property type="match status" value="1"/>
</dbReference>
<gene>
    <name evidence="6" type="ORF">NP493_1093g00007</name>
</gene>
<evidence type="ECO:0000256" key="2">
    <source>
        <dbReference type="ARBA" id="ARBA00022553"/>
    </source>
</evidence>
<dbReference type="InterPro" id="IPR050302">
    <property type="entry name" value="Rab_GAP_TBC_domain"/>
</dbReference>
<evidence type="ECO:0000256" key="1">
    <source>
        <dbReference type="ARBA" id="ARBA00022468"/>
    </source>
</evidence>
<keyword evidence="2" id="KW-0597">Phosphoprotein</keyword>
<feature type="region of interest" description="Disordered" evidence="4">
    <location>
        <begin position="1"/>
        <end position="75"/>
    </location>
</feature>
<dbReference type="Proteomes" id="UP001209878">
    <property type="component" value="Unassembled WGS sequence"/>
</dbReference>
<feature type="region of interest" description="Disordered" evidence="4">
    <location>
        <begin position="777"/>
        <end position="802"/>
    </location>
</feature>
<feature type="compositionally biased region" description="Low complexity" evidence="4">
    <location>
        <begin position="56"/>
        <end position="72"/>
    </location>
</feature>
<dbReference type="SMART" id="SM00164">
    <property type="entry name" value="TBC"/>
    <property type="match status" value="1"/>
</dbReference>
<evidence type="ECO:0000256" key="4">
    <source>
        <dbReference type="SAM" id="MobiDB-lite"/>
    </source>
</evidence>
<dbReference type="FunFam" id="1.10.8.270:FF:000001">
    <property type="entry name" value="TBC1 domain family member 1"/>
    <property type="match status" value="1"/>
</dbReference>
<feature type="region of interest" description="Disordered" evidence="4">
    <location>
        <begin position="93"/>
        <end position="128"/>
    </location>
</feature>
<evidence type="ECO:0000313" key="6">
    <source>
        <dbReference type="EMBL" id="KAK2171208.1"/>
    </source>
</evidence>
<dbReference type="PANTHER" id="PTHR47219">
    <property type="entry name" value="RAB GTPASE-ACTIVATING PROTEIN 1-LIKE"/>
    <property type="match status" value="1"/>
</dbReference>
<sequence>MACTPHEEEADQVTEPSDVSNSPTPEPSEESTPEAANQIGRPRSFTAPPGGCDQESLQSSNNHNKSQKSSKSVVPGFFRIESYLRSNVIAGGRRSVEEDPEPPVAPPQDQTPPVGGVGNGRKPTPTHRQKSWRLEILNRVVTPVSRGSSLIARQSPASPVRSVPEVDVTPPKLSSRELRELWRKAILEVLLLIKMERENKSLRGERSRPFLQVRQTEAELKRLKLDYEEITPCLKPVADAWDDILRSPEGAKIDMDVILDAVRDGVPRNRRGEIWWLLMEQHKLHRRKGQRPLDELTVQYKDLLKQLTSYQHAILIDLDLGTYQHAILIDLGTYQHAILINLGTYQHAILIDLGMYQHAILIDLGTYQHAILIDLGTYQHAILIDLGTYQHAILIDLGTYQHAILIDLGMYQHAILIDLGTYQHAILIDLGRTFPSHPYFARQLGAGQLSLFNLLKAYSLLDQQVGYCQGLSFVAGILLMHMPEDQSFDALRYILFGLGFRQQYESDMVSMQIQLYQLSRLLHDHHPDLYCHLEAHEIAPVHYSAAWFLTMFASEFPLAFVSRVFDLIFVQGIEVIFKVALILLESHKDQILQCDSIESIMTFLKSILPNMGVVRMEQIFSQVFALDISSALQAYEVEYHVLQEEMSSPRPYCAEDQQLQAANDALRQQNTKLTELLQQGESHTADLEELLRSSKSRSDSLEQELRVLHESRDVLLAQVDSLQNERAALLRTVEQLHKLCPEGAAVVTGHMATSEPITREMIQTQVFGNIVTEQNHLDPTDSIDVTNDNKVTGQGERQPAMS</sequence>
<reference evidence="6" key="1">
    <citation type="journal article" date="2023" name="Mol. Biol. Evol.">
        <title>Third-Generation Sequencing Reveals the Adaptive Role of the Epigenome in Three Deep-Sea Polychaetes.</title>
        <authorList>
            <person name="Perez M."/>
            <person name="Aroh O."/>
            <person name="Sun Y."/>
            <person name="Lan Y."/>
            <person name="Juniper S.K."/>
            <person name="Young C.R."/>
            <person name="Angers B."/>
            <person name="Qian P.Y."/>
        </authorList>
    </citation>
    <scope>NUCLEOTIDE SEQUENCE</scope>
    <source>
        <strain evidence="6">R07B-5</strain>
    </source>
</reference>
<feature type="coiled-coil region" evidence="3">
    <location>
        <begin position="659"/>
        <end position="739"/>
    </location>
</feature>
<feature type="compositionally biased region" description="Polar residues" evidence="4">
    <location>
        <begin position="783"/>
        <end position="792"/>
    </location>
</feature>
<evidence type="ECO:0000313" key="7">
    <source>
        <dbReference type="Proteomes" id="UP001209878"/>
    </source>
</evidence>
<evidence type="ECO:0000259" key="5">
    <source>
        <dbReference type="PROSITE" id="PS50086"/>
    </source>
</evidence>
<evidence type="ECO:0000256" key="3">
    <source>
        <dbReference type="SAM" id="Coils"/>
    </source>
</evidence>